<sequence length="266" mass="29457">EDWRIQHIGAPRELITEKYRQLGPPTDNLFSNNAHSFHEMSVLILFSSLVLLWMFRDPHFFKGWMHFFDEIKPKDATAAIFIVILLFVIPSQPRGLQPRVGLLDWNCVQRKLPWGIVLLRGGGFSMALAVTTSGLSELIGTQLSHLSFISLFGIIIVFSVLTAVCTEFASNSATATVLLPIAAQLASHLQVNLLLLLIPITLCSSFAFVLPVGTPANALVFEHAKLKATDMIIPGLITKLICVVVMLLNLYTFGSYLFDLHSSPNI</sequence>
<comment type="subcellular location">
    <subcellularLocation>
        <location evidence="1">Membrane</location>
        <topology evidence="1">Multi-pass membrane protein</topology>
    </subcellularLocation>
</comment>
<evidence type="ECO:0000313" key="9">
    <source>
        <dbReference type="Proteomes" id="UP000288716"/>
    </source>
</evidence>
<feature type="transmembrane region" description="Helical" evidence="7">
    <location>
        <begin position="112"/>
        <end position="131"/>
    </location>
</feature>
<feature type="transmembrane region" description="Helical" evidence="7">
    <location>
        <begin position="193"/>
        <end position="212"/>
    </location>
</feature>
<dbReference type="VEuPathDB" id="VectorBase:LDEU001278"/>
<evidence type="ECO:0000256" key="7">
    <source>
        <dbReference type="SAM" id="Phobius"/>
    </source>
</evidence>
<evidence type="ECO:0000256" key="1">
    <source>
        <dbReference type="ARBA" id="ARBA00004141"/>
    </source>
</evidence>
<evidence type="ECO:0000256" key="3">
    <source>
        <dbReference type="ARBA" id="ARBA00022448"/>
    </source>
</evidence>
<dbReference type="STRING" id="299467.A0A443STE6"/>
<gene>
    <name evidence="8" type="ORF">B4U80_08005</name>
</gene>
<dbReference type="PANTHER" id="PTHR10283:SF82">
    <property type="entry name" value="SOLUTE CARRIER FAMILY 13 MEMBER 2"/>
    <property type="match status" value="1"/>
</dbReference>
<dbReference type="EMBL" id="NCKV01000386">
    <property type="protein sequence ID" value="RWS30762.1"/>
    <property type="molecule type" value="Genomic_DNA"/>
</dbReference>
<dbReference type="OrthoDB" id="6493944at2759"/>
<evidence type="ECO:0000256" key="2">
    <source>
        <dbReference type="ARBA" id="ARBA00006772"/>
    </source>
</evidence>
<feature type="transmembrane region" description="Helical" evidence="7">
    <location>
        <begin position="232"/>
        <end position="258"/>
    </location>
</feature>
<feature type="non-terminal residue" evidence="8">
    <location>
        <position position="266"/>
    </location>
</feature>
<feature type="non-terminal residue" evidence="8">
    <location>
        <position position="1"/>
    </location>
</feature>
<dbReference type="AlphaFoldDB" id="A0A443STE6"/>
<keyword evidence="3" id="KW-0813">Transport</keyword>
<keyword evidence="4 7" id="KW-0812">Transmembrane</keyword>
<evidence type="ECO:0000313" key="8">
    <source>
        <dbReference type="EMBL" id="RWS30762.1"/>
    </source>
</evidence>
<reference evidence="8 9" key="1">
    <citation type="journal article" date="2018" name="Gigascience">
        <title>Genomes of trombidid mites reveal novel predicted allergens and laterally-transferred genes associated with secondary metabolism.</title>
        <authorList>
            <person name="Dong X."/>
            <person name="Chaisiri K."/>
            <person name="Xia D."/>
            <person name="Armstrong S.D."/>
            <person name="Fang Y."/>
            <person name="Donnelly M.J."/>
            <person name="Kadowaki T."/>
            <person name="McGarry J.W."/>
            <person name="Darby A.C."/>
            <person name="Makepeace B.L."/>
        </authorList>
    </citation>
    <scope>NUCLEOTIDE SEQUENCE [LARGE SCALE GENOMIC DNA]</scope>
    <source>
        <strain evidence="8">UoL-UT</strain>
    </source>
</reference>
<dbReference type="InterPro" id="IPR001898">
    <property type="entry name" value="SLC13A/DASS"/>
</dbReference>
<evidence type="ECO:0000256" key="6">
    <source>
        <dbReference type="ARBA" id="ARBA00023136"/>
    </source>
</evidence>
<comment type="caution">
    <text evidence="8">The sequence shown here is derived from an EMBL/GenBank/DDBJ whole genome shotgun (WGS) entry which is preliminary data.</text>
</comment>
<comment type="similarity">
    <text evidence="2">Belongs to the SLC13A/DASS transporter (TC 2.A.47) family. NADC subfamily.</text>
</comment>
<keyword evidence="9" id="KW-1185">Reference proteome</keyword>
<dbReference type="GO" id="GO:0015137">
    <property type="term" value="F:citrate transmembrane transporter activity"/>
    <property type="evidence" value="ECO:0007669"/>
    <property type="project" value="TreeGrafter"/>
</dbReference>
<dbReference type="GO" id="GO:0005886">
    <property type="term" value="C:plasma membrane"/>
    <property type="evidence" value="ECO:0007669"/>
    <property type="project" value="TreeGrafter"/>
</dbReference>
<dbReference type="PANTHER" id="PTHR10283">
    <property type="entry name" value="SOLUTE CARRIER FAMILY 13 MEMBER"/>
    <property type="match status" value="1"/>
</dbReference>
<dbReference type="Pfam" id="PF00939">
    <property type="entry name" value="Na_sulph_symp"/>
    <property type="match status" value="1"/>
</dbReference>
<feature type="transmembrane region" description="Helical" evidence="7">
    <location>
        <begin position="143"/>
        <end position="162"/>
    </location>
</feature>
<dbReference type="PROSITE" id="PS01271">
    <property type="entry name" value="NA_SULFATE"/>
    <property type="match status" value="1"/>
</dbReference>
<dbReference type="GO" id="GO:0015141">
    <property type="term" value="F:succinate transmembrane transporter activity"/>
    <property type="evidence" value="ECO:0007669"/>
    <property type="project" value="TreeGrafter"/>
</dbReference>
<feature type="transmembrane region" description="Helical" evidence="7">
    <location>
        <begin position="37"/>
        <end position="55"/>
    </location>
</feature>
<proteinExistence type="inferred from homology"/>
<dbReference type="Proteomes" id="UP000288716">
    <property type="component" value="Unassembled WGS sequence"/>
</dbReference>
<evidence type="ECO:0000256" key="5">
    <source>
        <dbReference type="ARBA" id="ARBA00022989"/>
    </source>
</evidence>
<keyword evidence="6 7" id="KW-0472">Membrane</keyword>
<name>A0A443STE6_9ACAR</name>
<evidence type="ECO:0000256" key="4">
    <source>
        <dbReference type="ARBA" id="ARBA00022692"/>
    </source>
</evidence>
<keyword evidence="5 7" id="KW-1133">Transmembrane helix</keyword>
<organism evidence="8 9">
    <name type="scientific">Leptotrombidium deliense</name>
    <dbReference type="NCBI Taxonomy" id="299467"/>
    <lineage>
        <taxon>Eukaryota</taxon>
        <taxon>Metazoa</taxon>
        <taxon>Ecdysozoa</taxon>
        <taxon>Arthropoda</taxon>
        <taxon>Chelicerata</taxon>
        <taxon>Arachnida</taxon>
        <taxon>Acari</taxon>
        <taxon>Acariformes</taxon>
        <taxon>Trombidiformes</taxon>
        <taxon>Prostigmata</taxon>
        <taxon>Anystina</taxon>
        <taxon>Parasitengona</taxon>
        <taxon>Trombiculoidea</taxon>
        <taxon>Trombiculidae</taxon>
        <taxon>Leptotrombidium</taxon>
    </lineage>
</organism>
<feature type="transmembrane region" description="Helical" evidence="7">
    <location>
        <begin position="76"/>
        <end position="92"/>
    </location>
</feature>
<dbReference type="InterPro" id="IPR031312">
    <property type="entry name" value="Na/sul_symport_CS"/>
</dbReference>
<protein>
    <submittedName>
        <fullName evidence="8">Solute carrier family 13 member 5-like protein</fullName>
    </submittedName>
</protein>
<accession>A0A443STE6</accession>